<dbReference type="InterPro" id="IPR051120">
    <property type="entry name" value="ABC_AA/LPS_Transport"/>
</dbReference>
<organism evidence="5 6">
    <name type="scientific">Sulfitobacter dubius</name>
    <dbReference type="NCBI Taxonomy" id="218673"/>
    <lineage>
        <taxon>Bacteria</taxon>
        <taxon>Pseudomonadati</taxon>
        <taxon>Pseudomonadota</taxon>
        <taxon>Alphaproteobacteria</taxon>
        <taxon>Rhodobacterales</taxon>
        <taxon>Roseobacteraceae</taxon>
        <taxon>Sulfitobacter</taxon>
    </lineage>
</organism>
<evidence type="ECO:0000259" key="4">
    <source>
        <dbReference type="PROSITE" id="PS50893"/>
    </source>
</evidence>
<accession>A0ABY3ZMI1</accession>
<keyword evidence="1" id="KW-0813">Transport</keyword>
<dbReference type="EMBL" id="CP085144">
    <property type="protein sequence ID" value="UOA15889.1"/>
    <property type="molecule type" value="Genomic_DNA"/>
</dbReference>
<name>A0ABY3ZMI1_9RHOB</name>
<evidence type="ECO:0000313" key="5">
    <source>
        <dbReference type="EMBL" id="UOA15889.1"/>
    </source>
</evidence>
<dbReference type="SMART" id="SM00382">
    <property type="entry name" value="AAA"/>
    <property type="match status" value="1"/>
</dbReference>
<protein>
    <submittedName>
        <fullName evidence="5">Arginine transport ATP-binding protein ArtM</fullName>
    </submittedName>
</protein>
<dbReference type="PANTHER" id="PTHR45772">
    <property type="entry name" value="CONSERVED COMPONENT OF ABC TRANSPORTER FOR NATURAL AMINO ACIDS-RELATED"/>
    <property type="match status" value="1"/>
</dbReference>
<dbReference type="Gene3D" id="3.40.50.300">
    <property type="entry name" value="P-loop containing nucleotide triphosphate hydrolases"/>
    <property type="match status" value="1"/>
</dbReference>
<dbReference type="Proteomes" id="UP000831019">
    <property type="component" value="Chromosome"/>
</dbReference>
<evidence type="ECO:0000256" key="2">
    <source>
        <dbReference type="ARBA" id="ARBA00022741"/>
    </source>
</evidence>
<proteinExistence type="predicted"/>
<dbReference type="Pfam" id="PF12399">
    <property type="entry name" value="BCA_ABC_TP_C"/>
    <property type="match status" value="1"/>
</dbReference>
<dbReference type="Pfam" id="PF00005">
    <property type="entry name" value="ABC_tran"/>
    <property type="match status" value="1"/>
</dbReference>
<dbReference type="PROSITE" id="PS50893">
    <property type="entry name" value="ABC_TRANSPORTER_2"/>
    <property type="match status" value="1"/>
</dbReference>
<dbReference type="GO" id="GO:0005524">
    <property type="term" value="F:ATP binding"/>
    <property type="evidence" value="ECO:0007669"/>
    <property type="project" value="UniProtKB-KW"/>
</dbReference>
<dbReference type="CDD" id="cd03219">
    <property type="entry name" value="ABC_Mj1267_LivG_branched"/>
    <property type="match status" value="1"/>
</dbReference>
<evidence type="ECO:0000313" key="6">
    <source>
        <dbReference type="Proteomes" id="UP000831019"/>
    </source>
</evidence>
<dbReference type="InterPro" id="IPR027417">
    <property type="entry name" value="P-loop_NTPase"/>
</dbReference>
<sequence length="244" mass="26004">MPDPILNLQGVTKTFGGLTAVKDVSFSVARGEIFGVAGPNGSGKSTLFNCMTGIPFGPTRGEIMFNGKRIDGQRPHAIFRAGLARTFQKDAEFPDLTAWETVALGGHYGAGLRGSMSLDAAEEALDLVQFDTSRRDMKTADLSVYAKKQLMIASALVARPDILMLDEPASGLTRPEITALDELLIKVNEAGVTILIIEHVLGLLLSVSQRLLVLNNGAVLTEGEPQEVIRDPRVVEAYIGGAAA</sequence>
<evidence type="ECO:0000256" key="3">
    <source>
        <dbReference type="ARBA" id="ARBA00022840"/>
    </source>
</evidence>
<gene>
    <name evidence="5" type="primary">artM</name>
    <name evidence="5" type="ORF">DSM109990_02735</name>
</gene>
<evidence type="ECO:0000256" key="1">
    <source>
        <dbReference type="ARBA" id="ARBA00022448"/>
    </source>
</evidence>
<keyword evidence="2" id="KW-0547">Nucleotide-binding</keyword>
<keyword evidence="3 5" id="KW-0067">ATP-binding</keyword>
<dbReference type="InterPro" id="IPR032823">
    <property type="entry name" value="BCA_ABC_TP_C"/>
</dbReference>
<dbReference type="PANTHER" id="PTHR45772:SF2">
    <property type="entry name" value="ABC TRANSPORTER ATP-BINDING PROTEIN"/>
    <property type="match status" value="1"/>
</dbReference>
<feature type="domain" description="ABC transporter" evidence="4">
    <location>
        <begin position="6"/>
        <end position="241"/>
    </location>
</feature>
<dbReference type="InterPro" id="IPR003593">
    <property type="entry name" value="AAA+_ATPase"/>
</dbReference>
<dbReference type="SUPFAM" id="SSF52540">
    <property type="entry name" value="P-loop containing nucleoside triphosphate hydrolases"/>
    <property type="match status" value="1"/>
</dbReference>
<dbReference type="RefSeq" id="WP_243261362.1">
    <property type="nucleotide sequence ID" value="NZ_CP085144.1"/>
</dbReference>
<keyword evidence="6" id="KW-1185">Reference proteome</keyword>
<reference evidence="6" key="1">
    <citation type="journal article" date="2022" name="Microorganisms">
        <title>Beyond the ABCs#Discovery of Three New Plasmid Types in Rhodobacterales (RepQ, RepY, RepW).</title>
        <authorList>
            <person name="Freese H.M."/>
            <person name="Ringel V."/>
            <person name="Overmann J."/>
            <person name="Petersen J."/>
        </authorList>
    </citation>
    <scope>NUCLEOTIDE SEQUENCE [LARGE SCALE GENOMIC DNA]</scope>
    <source>
        <strain evidence="6">DSM 109990</strain>
    </source>
</reference>
<dbReference type="InterPro" id="IPR003439">
    <property type="entry name" value="ABC_transporter-like_ATP-bd"/>
</dbReference>